<dbReference type="InterPro" id="IPR051593">
    <property type="entry name" value="Ergosterol_Biosynth_ERG27"/>
</dbReference>
<keyword evidence="8" id="KW-1185">Reference proteome</keyword>
<dbReference type="EMBL" id="ML991890">
    <property type="protein sequence ID" value="KAF2228805.1"/>
    <property type="molecule type" value="Genomic_DNA"/>
</dbReference>
<keyword evidence="5" id="KW-0443">Lipid metabolism</keyword>
<proteinExistence type="inferred from homology"/>
<name>A0A6A6GSU8_VIRVR</name>
<dbReference type="GO" id="GO:0005741">
    <property type="term" value="C:mitochondrial outer membrane"/>
    <property type="evidence" value="ECO:0007669"/>
    <property type="project" value="TreeGrafter"/>
</dbReference>
<evidence type="ECO:0000256" key="5">
    <source>
        <dbReference type="ARBA" id="ARBA00023098"/>
    </source>
</evidence>
<dbReference type="GO" id="GO:0000253">
    <property type="term" value="F:3-beta-hydroxysteroid 3-dehydrogenase (NADP+) activity"/>
    <property type="evidence" value="ECO:0007669"/>
    <property type="project" value="TreeGrafter"/>
</dbReference>
<evidence type="ECO:0000256" key="2">
    <source>
        <dbReference type="ARBA" id="ARBA00022857"/>
    </source>
</evidence>
<accession>A0A6A6GSU8</accession>
<comment type="similarity">
    <text evidence="6">Belongs to the short-chain dehydrogenases/reductases (SDR) family. ERG27 subfamily.</text>
</comment>
<dbReference type="GO" id="GO:0005811">
    <property type="term" value="C:lipid droplet"/>
    <property type="evidence" value="ECO:0007669"/>
    <property type="project" value="TreeGrafter"/>
</dbReference>
<dbReference type="Proteomes" id="UP000800092">
    <property type="component" value="Unassembled WGS sequence"/>
</dbReference>
<organism evidence="7 8">
    <name type="scientific">Viridothelium virens</name>
    <name type="common">Speckled blister lichen</name>
    <name type="synonym">Trypethelium virens</name>
    <dbReference type="NCBI Taxonomy" id="1048519"/>
    <lineage>
        <taxon>Eukaryota</taxon>
        <taxon>Fungi</taxon>
        <taxon>Dikarya</taxon>
        <taxon>Ascomycota</taxon>
        <taxon>Pezizomycotina</taxon>
        <taxon>Dothideomycetes</taxon>
        <taxon>Dothideomycetes incertae sedis</taxon>
        <taxon>Trypetheliales</taxon>
        <taxon>Trypetheliaceae</taxon>
        <taxon>Viridothelium</taxon>
    </lineage>
</organism>
<evidence type="ECO:0000256" key="1">
    <source>
        <dbReference type="ARBA" id="ARBA00022516"/>
    </source>
</evidence>
<dbReference type="SUPFAM" id="SSF51735">
    <property type="entry name" value="NAD(P)-binding Rossmann-fold domains"/>
    <property type="match status" value="1"/>
</dbReference>
<dbReference type="InterPro" id="IPR036291">
    <property type="entry name" value="NAD(P)-bd_dom_sf"/>
</dbReference>
<dbReference type="Gene3D" id="3.40.50.720">
    <property type="entry name" value="NAD(P)-binding Rossmann-like Domain"/>
    <property type="match status" value="1"/>
</dbReference>
<dbReference type="GO" id="GO:0005789">
    <property type="term" value="C:endoplasmic reticulum membrane"/>
    <property type="evidence" value="ECO:0007669"/>
    <property type="project" value="TreeGrafter"/>
</dbReference>
<evidence type="ECO:0000256" key="3">
    <source>
        <dbReference type="ARBA" id="ARBA00022955"/>
    </source>
</evidence>
<dbReference type="OrthoDB" id="9989144at2759"/>
<sequence>MAAELPQTQFTALVTGANSGLGFAIACRLITEFLETRPLSETLILIVTTRSTRKSDDTVSRLQLHVDRTVRKSRGQSSEKERPYEYARIKLKSEIVDLTSIISVQQLAQRLQESAHKIDTLILNAGIGGWTGVNWLNAVWTVSTDWVHATTWPTMKIAGKGWLAKPQLAGQADGKATTSSEQRQAPGQEDVELPLGEVFTANVFGHYLLAHYTMPLLSTTAANGISGKIIWISSIEAHARALNLDDFQALDSHEAYESSKRVTDILALTYGMPATRPWVSQFTSTVNDSSEPKNTSPPKMYVTHPGVCGTAIFPLPYLLNFLMTLTFYVSRWLGSPWHTCDPYLGATAAVWIALTPQSQLDATEERDGIGKWGVATDRLGNERVAKTEVEGWGWGGRVGEPKRKGRKRGVQDLTEEQREGFVELGRDVWRRMEEMRNEWEEKLPPARWGLKL</sequence>
<evidence type="ECO:0000313" key="8">
    <source>
        <dbReference type="Proteomes" id="UP000800092"/>
    </source>
</evidence>
<keyword evidence="4" id="KW-0560">Oxidoreductase</keyword>
<gene>
    <name evidence="7" type="ORF">EV356DRAFT_581320</name>
</gene>
<dbReference type="PANTHER" id="PTHR43647:SF1">
    <property type="entry name" value="3-KETO-STEROID REDUCTASE ERG27"/>
    <property type="match status" value="1"/>
</dbReference>
<dbReference type="GO" id="GO:0006696">
    <property type="term" value="P:ergosterol biosynthetic process"/>
    <property type="evidence" value="ECO:0007669"/>
    <property type="project" value="TreeGrafter"/>
</dbReference>
<keyword evidence="3" id="KW-0752">Steroid biosynthesis</keyword>
<evidence type="ECO:0000256" key="6">
    <source>
        <dbReference type="ARBA" id="ARBA00023593"/>
    </source>
</evidence>
<dbReference type="PANTHER" id="PTHR43647">
    <property type="entry name" value="DEHYDROGENASE"/>
    <property type="match status" value="1"/>
</dbReference>
<keyword evidence="2" id="KW-0521">NADP</keyword>
<keyword evidence="1" id="KW-0444">Lipid biosynthesis</keyword>
<protein>
    <submittedName>
        <fullName evidence="7">3-ketosteroid reductase-like protein</fullName>
    </submittedName>
</protein>
<reference evidence="7" key="1">
    <citation type="journal article" date="2020" name="Stud. Mycol.">
        <title>101 Dothideomycetes genomes: a test case for predicting lifestyles and emergence of pathogens.</title>
        <authorList>
            <person name="Haridas S."/>
            <person name="Albert R."/>
            <person name="Binder M."/>
            <person name="Bloem J."/>
            <person name="Labutti K."/>
            <person name="Salamov A."/>
            <person name="Andreopoulos B."/>
            <person name="Baker S."/>
            <person name="Barry K."/>
            <person name="Bills G."/>
            <person name="Bluhm B."/>
            <person name="Cannon C."/>
            <person name="Castanera R."/>
            <person name="Culley D."/>
            <person name="Daum C."/>
            <person name="Ezra D."/>
            <person name="Gonzalez J."/>
            <person name="Henrissat B."/>
            <person name="Kuo A."/>
            <person name="Liang C."/>
            <person name="Lipzen A."/>
            <person name="Lutzoni F."/>
            <person name="Magnuson J."/>
            <person name="Mondo S."/>
            <person name="Nolan M."/>
            <person name="Ohm R."/>
            <person name="Pangilinan J."/>
            <person name="Park H.-J."/>
            <person name="Ramirez L."/>
            <person name="Alfaro M."/>
            <person name="Sun H."/>
            <person name="Tritt A."/>
            <person name="Yoshinaga Y."/>
            <person name="Zwiers L.-H."/>
            <person name="Turgeon B."/>
            <person name="Goodwin S."/>
            <person name="Spatafora J."/>
            <person name="Crous P."/>
            <person name="Grigoriev I."/>
        </authorList>
    </citation>
    <scope>NUCLEOTIDE SEQUENCE</scope>
    <source>
        <strain evidence="7">Tuck. ex Michener</strain>
    </source>
</reference>
<evidence type="ECO:0000256" key="4">
    <source>
        <dbReference type="ARBA" id="ARBA00023002"/>
    </source>
</evidence>
<dbReference type="AlphaFoldDB" id="A0A6A6GSU8"/>
<evidence type="ECO:0000313" key="7">
    <source>
        <dbReference type="EMBL" id="KAF2228805.1"/>
    </source>
</evidence>